<evidence type="ECO:0000256" key="1">
    <source>
        <dbReference type="SAM" id="Phobius"/>
    </source>
</evidence>
<organism evidence="2 3">
    <name type="scientific">Eiseniibacteriota bacterium</name>
    <dbReference type="NCBI Taxonomy" id="2212470"/>
    <lineage>
        <taxon>Bacteria</taxon>
        <taxon>Candidatus Eiseniibacteriota</taxon>
    </lineage>
</organism>
<feature type="transmembrane region" description="Helical" evidence="1">
    <location>
        <begin position="6"/>
        <end position="27"/>
    </location>
</feature>
<sequence length="246" mass="26732">MGPEWLPHTFLFLAGVFAGGLALHALVNREYRQALRVGVASLALVATAFVLTQTKLTRMQGPLAKPIQLSLLVPATTTLNESERAAGDSMSLLLGDSLRLLVAPSKHYVFSFNRRRFLTLDVQRGGMAVSCHLGDEQNRVIANIVRNNFRSLPGRSDYDAESDRHTLLVRRSSGDEALRIRYASPATIRITGRFHLGKLAEPITISSADGIHWPGGGLASAMTVSLTQYGQGTVDFEPSGLIQIIP</sequence>
<dbReference type="Proteomes" id="UP000319829">
    <property type="component" value="Unassembled WGS sequence"/>
</dbReference>
<proteinExistence type="predicted"/>
<dbReference type="AlphaFoldDB" id="A0A538SMD1"/>
<dbReference type="EMBL" id="VBOU01000097">
    <property type="protein sequence ID" value="TMQ52536.1"/>
    <property type="molecule type" value="Genomic_DNA"/>
</dbReference>
<comment type="caution">
    <text evidence="2">The sequence shown here is derived from an EMBL/GenBank/DDBJ whole genome shotgun (WGS) entry which is preliminary data.</text>
</comment>
<gene>
    <name evidence="2" type="ORF">E6K74_12190</name>
</gene>
<keyword evidence="1" id="KW-1133">Transmembrane helix</keyword>
<keyword evidence="1" id="KW-0472">Membrane</keyword>
<keyword evidence="1" id="KW-0812">Transmembrane</keyword>
<feature type="transmembrane region" description="Helical" evidence="1">
    <location>
        <begin position="34"/>
        <end position="52"/>
    </location>
</feature>
<evidence type="ECO:0000313" key="2">
    <source>
        <dbReference type="EMBL" id="TMQ52536.1"/>
    </source>
</evidence>
<protein>
    <submittedName>
        <fullName evidence="2">Uncharacterized protein</fullName>
    </submittedName>
</protein>
<name>A0A538SMD1_UNCEI</name>
<evidence type="ECO:0000313" key="3">
    <source>
        <dbReference type="Proteomes" id="UP000319829"/>
    </source>
</evidence>
<reference evidence="2 3" key="1">
    <citation type="journal article" date="2019" name="Nat. Microbiol.">
        <title>Mediterranean grassland soil C-N compound turnover is dependent on rainfall and depth, and is mediated by genomically divergent microorganisms.</title>
        <authorList>
            <person name="Diamond S."/>
            <person name="Andeer P.F."/>
            <person name="Li Z."/>
            <person name="Crits-Christoph A."/>
            <person name="Burstein D."/>
            <person name="Anantharaman K."/>
            <person name="Lane K.R."/>
            <person name="Thomas B.C."/>
            <person name="Pan C."/>
            <person name="Northen T.R."/>
            <person name="Banfield J.F."/>
        </authorList>
    </citation>
    <scope>NUCLEOTIDE SEQUENCE [LARGE SCALE GENOMIC DNA]</scope>
    <source>
        <strain evidence="2">WS_4</strain>
    </source>
</reference>
<accession>A0A538SMD1</accession>